<dbReference type="RefSeq" id="WP_185051333.1">
    <property type="nucleotide sequence ID" value="NZ_BAABIX010000007.1"/>
</dbReference>
<reference evidence="3 4" key="1">
    <citation type="submission" date="2020-08" db="EMBL/GenBank/DDBJ databases">
        <title>Genomic Encyclopedia of Type Strains, Phase IV (KMG-IV): sequencing the most valuable type-strain genomes for metagenomic binning, comparative biology and taxonomic classification.</title>
        <authorList>
            <person name="Goeker M."/>
        </authorList>
    </citation>
    <scope>NUCLEOTIDE SEQUENCE [LARGE SCALE GENOMIC DNA]</scope>
    <source>
        <strain evidence="3 4">DSM 45615</strain>
    </source>
</reference>
<feature type="transmembrane region" description="Helical" evidence="2">
    <location>
        <begin position="74"/>
        <end position="94"/>
    </location>
</feature>
<dbReference type="AlphaFoldDB" id="A0A840P437"/>
<name>A0A840P437_9ACTN</name>
<evidence type="ECO:0000256" key="1">
    <source>
        <dbReference type="SAM" id="MobiDB-lite"/>
    </source>
</evidence>
<evidence type="ECO:0000313" key="3">
    <source>
        <dbReference type="EMBL" id="MBB5134428.1"/>
    </source>
</evidence>
<keyword evidence="2" id="KW-0472">Membrane</keyword>
<keyword evidence="4" id="KW-1185">Reference proteome</keyword>
<dbReference type="EMBL" id="JACHGN010000008">
    <property type="protein sequence ID" value="MBB5134428.1"/>
    <property type="molecule type" value="Genomic_DNA"/>
</dbReference>
<feature type="region of interest" description="Disordered" evidence="1">
    <location>
        <begin position="341"/>
        <end position="368"/>
    </location>
</feature>
<comment type="caution">
    <text evidence="3">The sequence shown here is derived from an EMBL/GenBank/DDBJ whole genome shotgun (WGS) entry which is preliminary data.</text>
</comment>
<gene>
    <name evidence="3" type="ORF">HNP84_004160</name>
</gene>
<keyword evidence="2" id="KW-0812">Transmembrane</keyword>
<keyword evidence="2" id="KW-1133">Transmembrane helix</keyword>
<evidence type="ECO:0000256" key="2">
    <source>
        <dbReference type="SAM" id="Phobius"/>
    </source>
</evidence>
<sequence>MSPLKDCAEQVRLAAADGGPGAETLTELAKELDAGGSRVAGVDLLAAYPPDVLLPDRPSVFTGIATVCGTLRDIAVFVPIAATWWSLSMALIAWQRSDTDLTFLRFWQTAPGGIVALSTSALWVVGALGAVVVLTLLVTLCDRIGARIGSRAERRRRLAAALGRATLLIAVPMTPSQVSSADLTRIAGQIHESTTKLDAAMGKLSGELVEVLNTSPAESIKAAVGSLTAGLESWQRTAASLTELGENLSAPADTLRDLIGIYERHARDQERLRDALGGLLGSLERATQHSAQETRALSAVSQDARRTLERCAESLAMLAEHGDAIGTLVYQLQELLRILDDETGNGGPAPVRGNRPPPAPAPGAVTGR</sequence>
<protein>
    <submittedName>
        <fullName evidence="3">Uncharacterized protein</fullName>
    </submittedName>
</protein>
<dbReference type="Proteomes" id="UP000578449">
    <property type="component" value="Unassembled WGS sequence"/>
</dbReference>
<evidence type="ECO:0000313" key="4">
    <source>
        <dbReference type="Proteomes" id="UP000578449"/>
    </source>
</evidence>
<accession>A0A840P437</accession>
<organism evidence="3 4">
    <name type="scientific">Thermocatellispora tengchongensis</name>
    <dbReference type="NCBI Taxonomy" id="1073253"/>
    <lineage>
        <taxon>Bacteria</taxon>
        <taxon>Bacillati</taxon>
        <taxon>Actinomycetota</taxon>
        <taxon>Actinomycetes</taxon>
        <taxon>Streptosporangiales</taxon>
        <taxon>Streptosporangiaceae</taxon>
        <taxon>Thermocatellispora</taxon>
    </lineage>
</organism>
<proteinExistence type="predicted"/>
<feature type="transmembrane region" description="Helical" evidence="2">
    <location>
        <begin position="114"/>
        <end position="138"/>
    </location>
</feature>